<dbReference type="InterPro" id="IPR051058">
    <property type="entry name" value="GDSL_Est/Lipase"/>
</dbReference>
<keyword evidence="4" id="KW-0732">Signal</keyword>
<keyword evidence="6" id="KW-1185">Reference proteome</keyword>
<dbReference type="CDD" id="cd01837">
    <property type="entry name" value="SGNH_plant_lipase_like"/>
    <property type="match status" value="1"/>
</dbReference>
<dbReference type="OMA" id="MMMISIV"/>
<dbReference type="EMBL" id="CM016558">
    <property type="protein sequence ID" value="TKW02969.1"/>
    <property type="molecule type" value="Genomic_DNA"/>
</dbReference>
<evidence type="ECO:0000313" key="5">
    <source>
        <dbReference type="EMBL" id="TKW02969.1"/>
    </source>
</evidence>
<keyword evidence="3" id="KW-0442">Lipid degradation</keyword>
<dbReference type="Pfam" id="PF00657">
    <property type="entry name" value="Lipase_GDSL"/>
    <property type="match status" value="1"/>
</dbReference>
<evidence type="ECO:0000256" key="3">
    <source>
        <dbReference type="ARBA" id="ARBA00022963"/>
    </source>
</evidence>
<dbReference type="InterPro" id="IPR036514">
    <property type="entry name" value="SGNH_hydro_sf"/>
</dbReference>
<reference evidence="5" key="1">
    <citation type="submission" date="2019-03" db="EMBL/GenBank/DDBJ databases">
        <title>WGS assembly of Setaria viridis.</title>
        <authorList>
            <person name="Huang P."/>
            <person name="Jenkins J."/>
            <person name="Grimwood J."/>
            <person name="Barry K."/>
            <person name="Healey A."/>
            <person name="Mamidi S."/>
            <person name="Sreedasyam A."/>
            <person name="Shu S."/>
            <person name="Feldman M."/>
            <person name="Wu J."/>
            <person name="Yu Y."/>
            <person name="Chen C."/>
            <person name="Johnson J."/>
            <person name="Rokhsar D."/>
            <person name="Baxter I."/>
            <person name="Schmutz J."/>
            <person name="Brutnell T."/>
            <person name="Kellogg E."/>
        </authorList>
    </citation>
    <scope>NUCLEOTIDE SEQUENCE [LARGE SCALE GENOMIC DNA]</scope>
</reference>
<dbReference type="AlphaFoldDB" id="A0A4U6TQM9"/>
<dbReference type="InterPro" id="IPR035669">
    <property type="entry name" value="SGNH_plant_lipase-like"/>
</dbReference>
<gene>
    <name evidence="5" type="ORF">SEVIR_7G044600v2</name>
</gene>
<organism evidence="5 6">
    <name type="scientific">Setaria viridis</name>
    <name type="common">Green bristlegrass</name>
    <name type="synonym">Setaria italica subsp. viridis</name>
    <dbReference type="NCBI Taxonomy" id="4556"/>
    <lineage>
        <taxon>Eukaryota</taxon>
        <taxon>Viridiplantae</taxon>
        <taxon>Streptophyta</taxon>
        <taxon>Embryophyta</taxon>
        <taxon>Tracheophyta</taxon>
        <taxon>Spermatophyta</taxon>
        <taxon>Magnoliopsida</taxon>
        <taxon>Liliopsida</taxon>
        <taxon>Poales</taxon>
        <taxon>Poaceae</taxon>
        <taxon>PACMAD clade</taxon>
        <taxon>Panicoideae</taxon>
        <taxon>Panicodae</taxon>
        <taxon>Paniceae</taxon>
        <taxon>Cenchrinae</taxon>
        <taxon>Setaria</taxon>
    </lineage>
</organism>
<dbReference type="Proteomes" id="UP000298652">
    <property type="component" value="Chromosome 7"/>
</dbReference>
<evidence type="ECO:0000256" key="2">
    <source>
        <dbReference type="ARBA" id="ARBA00022801"/>
    </source>
</evidence>
<comment type="similarity">
    <text evidence="1">Belongs to the 'GDSL' lipolytic enzyme family.</text>
</comment>
<evidence type="ECO:0000313" key="6">
    <source>
        <dbReference type="Proteomes" id="UP000298652"/>
    </source>
</evidence>
<protein>
    <recommendedName>
        <fullName evidence="7">GDSL esterase/lipase</fullName>
    </recommendedName>
</protein>
<feature type="chain" id="PRO_5020460220" description="GDSL esterase/lipase" evidence="4">
    <location>
        <begin position="22"/>
        <end position="379"/>
    </location>
</feature>
<name>A0A4U6TQM9_SETVI</name>
<dbReference type="GO" id="GO:0016788">
    <property type="term" value="F:hydrolase activity, acting on ester bonds"/>
    <property type="evidence" value="ECO:0007669"/>
    <property type="project" value="InterPro"/>
</dbReference>
<keyword evidence="3" id="KW-0443">Lipid metabolism</keyword>
<sequence length="379" mass="40092">MGNLLLCLVLYVQVLVGTVAAAGARPPAMYVFGSSILDVGNNNYLPGGAVGRANRRYNGIDFPASIPTGRFSNGYNIADYVAKNMGFACSPPAYLSLAPDSSGPLVHTAVAYGISYASGGAGILDSTNTGNTIPLSKQVQYFGATKAKMVAAIGPCAVNARLSRAIFVIAIGNNDMSVSAAAERAQNKSATDRRRDVATLYVNLVSNYSSAITELYSMGARKFALINVGLQGCVPAARVLSPMGECWHSLNQLAAGFNDALRSRLAGLAPRLPGLVYSLADLLGFTRDTLADPWASGYTDIVGACCGSGRLSGEAECFPNSTLCADRDQHVFWDRVHFSQRTAFLIAQAFYDGPAKYTTPINFMQLAQSSYLTTKALVI</sequence>
<keyword evidence="2" id="KW-0378">Hydrolase</keyword>
<accession>A0A4U6TQM9</accession>
<feature type="signal peptide" evidence="4">
    <location>
        <begin position="1"/>
        <end position="21"/>
    </location>
</feature>
<dbReference type="Gramene" id="TKW02969">
    <property type="protein sequence ID" value="TKW02969"/>
    <property type="gene ID" value="SEVIR_7G044600v2"/>
</dbReference>
<dbReference type="GO" id="GO:0016042">
    <property type="term" value="P:lipid catabolic process"/>
    <property type="evidence" value="ECO:0007669"/>
    <property type="project" value="UniProtKB-KW"/>
</dbReference>
<evidence type="ECO:0000256" key="1">
    <source>
        <dbReference type="ARBA" id="ARBA00008668"/>
    </source>
</evidence>
<evidence type="ECO:0008006" key="7">
    <source>
        <dbReference type="Google" id="ProtNLM"/>
    </source>
</evidence>
<evidence type="ECO:0000256" key="4">
    <source>
        <dbReference type="SAM" id="SignalP"/>
    </source>
</evidence>
<dbReference type="Gene3D" id="3.40.50.1110">
    <property type="entry name" value="SGNH hydrolase"/>
    <property type="match status" value="1"/>
</dbReference>
<proteinExistence type="inferred from homology"/>
<dbReference type="InterPro" id="IPR001087">
    <property type="entry name" value="GDSL"/>
</dbReference>
<dbReference type="PANTHER" id="PTHR45648:SF147">
    <property type="entry name" value="GDSL ESTERASE_LIPASE"/>
    <property type="match status" value="1"/>
</dbReference>
<dbReference type="PANTHER" id="PTHR45648">
    <property type="entry name" value="GDSL LIPASE/ACYLHYDROLASE FAMILY PROTEIN (AFU_ORTHOLOGUE AFUA_4G14700)"/>
    <property type="match status" value="1"/>
</dbReference>